<protein>
    <submittedName>
        <fullName evidence="2">Uncharacterized protein</fullName>
    </submittedName>
</protein>
<feature type="compositionally biased region" description="Basic residues" evidence="1">
    <location>
        <begin position="186"/>
        <end position="195"/>
    </location>
</feature>
<evidence type="ECO:0000313" key="3">
    <source>
        <dbReference type="Proteomes" id="UP001183824"/>
    </source>
</evidence>
<evidence type="ECO:0000256" key="1">
    <source>
        <dbReference type="SAM" id="MobiDB-lite"/>
    </source>
</evidence>
<accession>A0ABU2VB09</accession>
<organism evidence="2 3">
    <name type="scientific">Streptomyces doebereineriae</name>
    <dbReference type="NCBI Taxonomy" id="3075528"/>
    <lineage>
        <taxon>Bacteria</taxon>
        <taxon>Bacillati</taxon>
        <taxon>Actinomycetota</taxon>
        <taxon>Actinomycetes</taxon>
        <taxon>Kitasatosporales</taxon>
        <taxon>Streptomycetaceae</taxon>
        <taxon>Streptomyces</taxon>
    </lineage>
</organism>
<reference evidence="3" key="1">
    <citation type="submission" date="2023-07" db="EMBL/GenBank/DDBJ databases">
        <title>30 novel species of actinomycetes from the DSMZ collection.</title>
        <authorList>
            <person name="Nouioui I."/>
        </authorList>
    </citation>
    <scope>NUCLEOTIDE SEQUENCE [LARGE SCALE GENOMIC DNA]</scope>
    <source>
        <strain evidence="3">DSM 41640</strain>
    </source>
</reference>
<keyword evidence="3" id="KW-1185">Reference proteome</keyword>
<feature type="compositionally biased region" description="Low complexity" evidence="1">
    <location>
        <begin position="169"/>
        <end position="178"/>
    </location>
</feature>
<gene>
    <name evidence="2" type="ORF">RNB18_21520</name>
</gene>
<dbReference type="RefSeq" id="WP_311715728.1">
    <property type="nucleotide sequence ID" value="NZ_JAVREZ010000007.1"/>
</dbReference>
<dbReference type="EMBL" id="JAVREZ010000007">
    <property type="protein sequence ID" value="MDT0482749.1"/>
    <property type="molecule type" value="Genomic_DNA"/>
</dbReference>
<dbReference type="Proteomes" id="UP001183824">
    <property type="component" value="Unassembled WGS sequence"/>
</dbReference>
<evidence type="ECO:0000313" key="2">
    <source>
        <dbReference type="EMBL" id="MDT0482749.1"/>
    </source>
</evidence>
<sequence length="239" mass="24545">MAATRTDLLTDTVQRSPDLVVVCRSAREAGLLCGTCPDRMTDFSGRPYAGAMAAPTCSPTCQARSAGRITGAVQDRGIGTAPALDAANGALARLAEPLLVPAPADAPIEGARAAGDPVPDTPFTHRRRVQGGARSIAPGGRAHVPAAVAVRRRLDTEALEPSLRTTRHPTGGAPVTTGPPEPGRRSGTRPRRIRRPTVQSGPGAALNPPDLDGTRIRTLLEAVGRATGAGTADLPCLGE</sequence>
<proteinExistence type="predicted"/>
<comment type="caution">
    <text evidence="2">The sequence shown here is derived from an EMBL/GenBank/DDBJ whole genome shotgun (WGS) entry which is preliminary data.</text>
</comment>
<feature type="region of interest" description="Disordered" evidence="1">
    <location>
        <begin position="156"/>
        <end position="212"/>
    </location>
</feature>
<name>A0ABU2VB09_9ACTN</name>